<gene>
    <name evidence="3" type="ORF">EDC56_1525</name>
</gene>
<proteinExistence type="predicted"/>
<evidence type="ECO:0000256" key="1">
    <source>
        <dbReference type="SAM" id="SignalP"/>
    </source>
</evidence>
<dbReference type="AlphaFoldDB" id="A0A3N2DN70"/>
<evidence type="ECO:0000313" key="3">
    <source>
        <dbReference type="EMBL" id="ROS01099.1"/>
    </source>
</evidence>
<feature type="domain" description="DUF2846" evidence="2">
    <location>
        <begin position="34"/>
        <end position="116"/>
    </location>
</feature>
<feature type="chain" id="PRO_5017968291" evidence="1">
    <location>
        <begin position="22"/>
        <end position="157"/>
    </location>
</feature>
<name>A0A3N2DN70_9GAMM</name>
<dbReference type="Proteomes" id="UP000275394">
    <property type="component" value="Unassembled WGS sequence"/>
</dbReference>
<accession>A0A3N2DN70</accession>
<evidence type="ECO:0000313" key="4">
    <source>
        <dbReference type="Proteomes" id="UP000275394"/>
    </source>
</evidence>
<dbReference type="EMBL" id="RKHR01000004">
    <property type="protein sequence ID" value="ROS01099.1"/>
    <property type="molecule type" value="Genomic_DNA"/>
</dbReference>
<evidence type="ECO:0000259" key="2">
    <source>
        <dbReference type="Pfam" id="PF11008"/>
    </source>
</evidence>
<reference evidence="3 4" key="1">
    <citation type="submission" date="2018-11" db="EMBL/GenBank/DDBJ databases">
        <title>Genomic Encyclopedia of Type Strains, Phase IV (KMG-IV): sequencing the most valuable type-strain genomes for metagenomic binning, comparative biology and taxonomic classification.</title>
        <authorList>
            <person name="Goeker M."/>
        </authorList>
    </citation>
    <scope>NUCLEOTIDE SEQUENCE [LARGE SCALE GENOMIC DNA]</scope>
    <source>
        <strain evidence="3 4">DSM 100316</strain>
    </source>
</reference>
<comment type="caution">
    <text evidence="3">The sequence shown here is derived from an EMBL/GenBank/DDBJ whole genome shotgun (WGS) entry which is preliminary data.</text>
</comment>
<dbReference type="OrthoDB" id="5732447at2"/>
<organism evidence="3 4">
    <name type="scientific">Sinobacterium caligoides</name>
    <dbReference type="NCBI Taxonomy" id="933926"/>
    <lineage>
        <taxon>Bacteria</taxon>
        <taxon>Pseudomonadati</taxon>
        <taxon>Pseudomonadota</taxon>
        <taxon>Gammaproteobacteria</taxon>
        <taxon>Cellvibrionales</taxon>
        <taxon>Spongiibacteraceae</taxon>
        <taxon>Sinobacterium</taxon>
    </lineage>
</organism>
<dbReference type="RefSeq" id="WP_123711929.1">
    <property type="nucleotide sequence ID" value="NZ_RKHR01000004.1"/>
</dbReference>
<dbReference type="InterPro" id="IPR022548">
    <property type="entry name" value="DUF2846"/>
</dbReference>
<keyword evidence="1" id="KW-0732">Signal</keyword>
<protein>
    <submittedName>
        <fullName evidence="3">Uncharacterized protein DUF2846</fullName>
    </submittedName>
</protein>
<dbReference type="PROSITE" id="PS51257">
    <property type="entry name" value="PROKAR_LIPOPROTEIN"/>
    <property type="match status" value="1"/>
</dbReference>
<dbReference type="Pfam" id="PF11008">
    <property type="entry name" value="DUF2846"/>
    <property type="match status" value="1"/>
</dbReference>
<sequence>MSIYKILSLIVVVAISGCTGASGPKFTQTVTPDDGEAALYIYREARFFQKLVYPKVVIDNEVEHNLRNGGYNLTLLSPGEHIVETRQAGGWTLNYPAIGLDLKPGSTTYLKLIIVGAGVDLSSYGGGLGGAVMGDAVLVKVPNERAIEEISKTALSN</sequence>
<keyword evidence="4" id="KW-1185">Reference proteome</keyword>
<feature type="signal peptide" evidence="1">
    <location>
        <begin position="1"/>
        <end position="21"/>
    </location>
</feature>